<protein>
    <recommendedName>
        <fullName evidence="1">DUF1828 domain-containing protein</fullName>
    </recommendedName>
</protein>
<proteinExistence type="predicted"/>
<dbReference type="Proteomes" id="UP000051330">
    <property type="component" value="Unassembled WGS sequence"/>
</dbReference>
<evidence type="ECO:0000313" key="2">
    <source>
        <dbReference type="EMBL" id="KRL14529.1"/>
    </source>
</evidence>
<gene>
    <name evidence="2" type="ORF">FD09_GL000177</name>
</gene>
<accession>A0A0R1N310</accession>
<keyword evidence="3" id="KW-1185">Reference proteome</keyword>
<dbReference type="STRING" id="1423792.FD09_GL000177"/>
<sequence length="136" mass="15406">MIDANALRDSHLKWLQDNTIFKQIDDGIVRIETSFVDAGGDGIIIYAIVDEVPPVQIILSDDSWTLETLAERGVSFEGYLKRQKLLINKLHSSGVQLTDSELTIQGNLEQFSELVNRFLQTIIFINDMSMMANFDE</sequence>
<comment type="caution">
    <text evidence="2">The sequence shown here is derived from an EMBL/GenBank/DDBJ whole genome shotgun (WGS) entry which is preliminary data.</text>
</comment>
<organism evidence="2 3">
    <name type="scientific">Schleiferilactobacillus perolens DSM 12744</name>
    <dbReference type="NCBI Taxonomy" id="1423792"/>
    <lineage>
        <taxon>Bacteria</taxon>
        <taxon>Bacillati</taxon>
        <taxon>Bacillota</taxon>
        <taxon>Bacilli</taxon>
        <taxon>Lactobacillales</taxon>
        <taxon>Lactobacillaceae</taxon>
        <taxon>Schleiferilactobacillus</taxon>
    </lineage>
</organism>
<dbReference type="PATRIC" id="fig|1423792.3.peg.181"/>
<evidence type="ECO:0000313" key="3">
    <source>
        <dbReference type="Proteomes" id="UP000051330"/>
    </source>
</evidence>
<dbReference type="AlphaFoldDB" id="A0A0R1N310"/>
<dbReference type="InterPro" id="IPR014960">
    <property type="entry name" value="DUF1828"/>
</dbReference>
<dbReference type="RefSeq" id="WP_057817314.1">
    <property type="nucleotide sequence ID" value="NZ_AZEC01000001.1"/>
</dbReference>
<evidence type="ECO:0000259" key="1">
    <source>
        <dbReference type="Pfam" id="PF08861"/>
    </source>
</evidence>
<dbReference type="OrthoDB" id="2214599at2"/>
<name>A0A0R1N310_9LACO</name>
<feature type="domain" description="DUF1828" evidence="1">
    <location>
        <begin position="33"/>
        <end position="125"/>
    </location>
</feature>
<dbReference type="Pfam" id="PF08861">
    <property type="entry name" value="DUF1828"/>
    <property type="match status" value="1"/>
</dbReference>
<dbReference type="EMBL" id="AZEC01000001">
    <property type="protein sequence ID" value="KRL14529.1"/>
    <property type="molecule type" value="Genomic_DNA"/>
</dbReference>
<reference evidence="2 3" key="1">
    <citation type="journal article" date="2015" name="Genome Announc.">
        <title>Expanding the biotechnology potential of lactobacilli through comparative genomics of 213 strains and associated genera.</title>
        <authorList>
            <person name="Sun Z."/>
            <person name="Harris H.M."/>
            <person name="McCann A."/>
            <person name="Guo C."/>
            <person name="Argimon S."/>
            <person name="Zhang W."/>
            <person name="Yang X."/>
            <person name="Jeffery I.B."/>
            <person name="Cooney J.C."/>
            <person name="Kagawa T.F."/>
            <person name="Liu W."/>
            <person name="Song Y."/>
            <person name="Salvetti E."/>
            <person name="Wrobel A."/>
            <person name="Rasinkangas P."/>
            <person name="Parkhill J."/>
            <person name="Rea M.C."/>
            <person name="O'Sullivan O."/>
            <person name="Ritari J."/>
            <person name="Douillard F.P."/>
            <person name="Paul Ross R."/>
            <person name="Yang R."/>
            <person name="Briner A.E."/>
            <person name="Felis G.E."/>
            <person name="de Vos W.M."/>
            <person name="Barrangou R."/>
            <person name="Klaenhammer T.R."/>
            <person name="Caufield P.W."/>
            <person name="Cui Y."/>
            <person name="Zhang H."/>
            <person name="O'Toole P.W."/>
        </authorList>
    </citation>
    <scope>NUCLEOTIDE SEQUENCE [LARGE SCALE GENOMIC DNA]</scope>
    <source>
        <strain evidence="2 3">DSM 12744</strain>
    </source>
</reference>